<dbReference type="Proteomes" id="UP000767238">
    <property type="component" value="Unassembled WGS sequence"/>
</dbReference>
<feature type="region of interest" description="Disordered" evidence="1">
    <location>
        <begin position="119"/>
        <end position="140"/>
    </location>
</feature>
<comment type="caution">
    <text evidence="2">The sequence shown here is derived from an EMBL/GenBank/DDBJ whole genome shotgun (WGS) entry which is preliminary data.</text>
</comment>
<evidence type="ECO:0000256" key="1">
    <source>
        <dbReference type="SAM" id="MobiDB-lite"/>
    </source>
</evidence>
<dbReference type="AlphaFoldDB" id="A0A9P8K2U5"/>
<gene>
    <name evidence="2" type="ORF">KCV03_g9464</name>
</gene>
<evidence type="ECO:0000313" key="3">
    <source>
        <dbReference type="Proteomes" id="UP000767238"/>
    </source>
</evidence>
<feature type="region of interest" description="Disordered" evidence="1">
    <location>
        <begin position="1"/>
        <end position="65"/>
    </location>
</feature>
<name>A0A9P8K2U5_AURME</name>
<evidence type="ECO:0000313" key="2">
    <source>
        <dbReference type="EMBL" id="KAH0212132.1"/>
    </source>
</evidence>
<organism evidence="2 3">
    <name type="scientific">Aureobasidium melanogenum</name>
    <name type="common">Aureobasidium pullulans var. melanogenum</name>
    <dbReference type="NCBI Taxonomy" id="46634"/>
    <lineage>
        <taxon>Eukaryota</taxon>
        <taxon>Fungi</taxon>
        <taxon>Dikarya</taxon>
        <taxon>Ascomycota</taxon>
        <taxon>Pezizomycotina</taxon>
        <taxon>Dothideomycetes</taxon>
        <taxon>Dothideomycetidae</taxon>
        <taxon>Dothideales</taxon>
        <taxon>Saccotheciaceae</taxon>
        <taxon>Aureobasidium</taxon>
    </lineage>
</organism>
<accession>A0A9P8K2U5</accession>
<reference evidence="2" key="1">
    <citation type="journal article" date="2021" name="J Fungi (Basel)">
        <title>Virulence traits and population genomics of the black yeast Aureobasidium melanogenum.</title>
        <authorList>
            <person name="Cernosa A."/>
            <person name="Sun X."/>
            <person name="Gostincar C."/>
            <person name="Fang C."/>
            <person name="Gunde-Cimerman N."/>
            <person name="Song Z."/>
        </authorList>
    </citation>
    <scope>NUCLEOTIDE SEQUENCE</scope>
    <source>
        <strain evidence="2">EXF-8016</strain>
    </source>
</reference>
<sequence>MRSRGRPRKTPVTVARSPVTLAATSRNEEIGTTEVDESDAFDPGAAQPHGEVQSTRQTLPRRPKSEFDKAFSEFRSSQILRGTQPEPARPAEQVTAVENITEGEEAEEPEIMVDAATASSLSQKDSPYELETTSQSIFDSNDSSTGLAINSSSGVHTLLVPLARRYSADAIVLDSQSYNATKTDADYRSGGYEYESRNSAATGLLQNCYRTATGLLQDCYRTAIRWLQTYLLQELGAALLARITRSMSA</sequence>
<proteinExistence type="predicted"/>
<reference evidence="2" key="2">
    <citation type="submission" date="2021-08" db="EMBL/GenBank/DDBJ databases">
        <authorList>
            <person name="Gostincar C."/>
            <person name="Sun X."/>
            <person name="Song Z."/>
            <person name="Gunde-Cimerman N."/>
        </authorList>
    </citation>
    <scope>NUCLEOTIDE SEQUENCE</scope>
    <source>
        <strain evidence="2">EXF-8016</strain>
    </source>
</reference>
<dbReference type="EMBL" id="JAHFYH010000123">
    <property type="protein sequence ID" value="KAH0212132.1"/>
    <property type="molecule type" value="Genomic_DNA"/>
</dbReference>
<feature type="non-terminal residue" evidence="2">
    <location>
        <position position="249"/>
    </location>
</feature>
<protein>
    <submittedName>
        <fullName evidence="2">Uncharacterized protein</fullName>
    </submittedName>
</protein>